<dbReference type="Proteomes" id="UP000013167">
    <property type="component" value="Unassembled WGS sequence"/>
</dbReference>
<organism evidence="3 4">
    <name type="scientific">Phycicoccus elongatus Lp2</name>
    <dbReference type="NCBI Taxonomy" id="1193181"/>
    <lineage>
        <taxon>Bacteria</taxon>
        <taxon>Bacillati</taxon>
        <taxon>Actinomycetota</taxon>
        <taxon>Actinomycetes</taxon>
        <taxon>Micrococcales</taxon>
        <taxon>Intrasporangiaceae</taxon>
        <taxon>Phycicoccus</taxon>
    </lineage>
</organism>
<feature type="transmembrane region" description="Helical" evidence="2">
    <location>
        <begin position="12"/>
        <end position="32"/>
    </location>
</feature>
<keyword evidence="4" id="KW-1185">Reference proteome</keyword>
<dbReference type="EMBL" id="CAIZ01000013">
    <property type="protein sequence ID" value="CCH68660.1"/>
    <property type="molecule type" value="Genomic_DNA"/>
</dbReference>
<dbReference type="RefSeq" id="WP_010849199.1">
    <property type="nucleotide sequence ID" value="NZ_HF570956.1"/>
</dbReference>
<feature type="transmembrane region" description="Helical" evidence="2">
    <location>
        <begin position="119"/>
        <end position="141"/>
    </location>
</feature>
<feature type="transmembrane region" description="Helical" evidence="2">
    <location>
        <begin position="181"/>
        <end position="205"/>
    </location>
</feature>
<name>N0DZB1_9MICO</name>
<dbReference type="eggNOG" id="ENOG5032YSD">
    <property type="taxonomic scope" value="Bacteria"/>
</dbReference>
<dbReference type="HOGENOM" id="CLU_080180_0_0_11"/>
<evidence type="ECO:0000313" key="4">
    <source>
        <dbReference type="Proteomes" id="UP000013167"/>
    </source>
</evidence>
<gene>
    <name evidence="3" type="ORF">BN10_110004</name>
</gene>
<sequence>MSPDNPYVLKSYRYLRLVMVGLVVLLAASVLIELQQTGFGCWRTSISSYYWTPVRGIFVGALVAIGTCLIVLKGNTPVEDVLLNVAGALAPIVAFVPILDPKECQSTPWAASADGRANIFNNVGAFLLAGLVAVAVAWWVARREGRGRLSRADLIGLLVTIALVLAGIALFLWAREFFDRWAHYLAAIPLFLVLVAVMVVNAVSYARTEAAQKGREMGRAELANRYLAIAALTVALVVTLGLVTWLGHWRHGTFWLEVVVIAAFAVFWAVQTAELWGEDEGLRPDPEGVLAPQSKAGEVGTQ</sequence>
<feature type="region of interest" description="Disordered" evidence="1">
    <location>
        <begin position="279"/>
        <end position="302"/>
    </location>
</feature>
<dbReference type="EC" id="2.7.1.90" evidence="3"/>
<keyword evidence="2" id="KW-1133">Transmembrane helix</keyword>
<evidence type="ECO:0000256" key="2">
    <source>
        <dbReference type="SAM" id="Phobius"/>
    </source>
</evidence>
<comment type="caution">
    <text evidence="3">The sequence shown here is derived from an EMBL/GenBank/DDBJ whole genome shotgun (WGS) entry which is preliminary data.</text>
</comment>
<feature type="transmembrane region" description="Helical" evidence="2">
    <location>
        <begin position="252"/>
        <end position="270"/>
    </location>
</feature>
<dbReference type="GO" id="GO:0047334">
    <property type="term" value="F:diphosphate-fructose-6-phosphate 1-phosphotransferase activity"/>
    <property type="evidence" value="ECO:0007669"/>
    <property type="project" value="UniProtKB-EC"/>
</dbReference>
<dbReference type="STRING" id="1193181.BN10_110004"/>
<accession>N0DZB1</accession>
<protein>
    <submittedName>
        <fullName evidence="3">Putative Diphosphate--fructose-6-phosphate 1-phosphotransferase</fullName>
        <ecNumber evidence="3">2.7.1.90</ecNumber>
    </submittedName>
</protein>
<proteinExistence type="predicted"/>
<evidence type="ECO:0000256" key="1">
    <source>
        <dbReference type="SAM" id="MobiDB-lite"/>
    </source>
</evidence>
<feature type="transmembrane region" description="Helical" evidence="2">
    <location>
        <begin position="52"/>
        <end position="72"/>
    </location>
</feature>
<dbReference type="OrthoDB" id="9803163at2"/>
<dbReference type="AlphaFoldDB" id="N0DZB1"/>
<keyword evidence="3" id="KW-0808">Transferase</keyword>
<keyword evidence="2" id="KW-0812">Transmembrane</keyword>
<feature type="transmembrane region" description="Helical" evidence="2">
    <location>
        <begin position="81"/>
        <end position="99"/>
    </location>
</feature>
<reference evidence="3 4" key="1">
    <citation type="journal article" date="2013" name="ISME J.">
        <title>A metabolic model for members of the genus Tetrasphaera involved in enhanced biological phosphorus removal.</title>
        <authorList>
            <person name="Kristiansen R."/>
            <person name="Nguyen H.T.T."/>
            <person name="Saunders A.M."/>
            <person name="Nielsen J.L."/>
            <person name="Wimmer R."/>
            <person name="Le V.Q."/>
            <person name="McIlroy S.J."/>
            <person name="Petrovski S."/>
            <person name="Seviour R.J."/>
            <person name="Calteau A."/>
            <person name="Nielsen K.L."/>
            <person name="Nielsen P.H."/>
        </authorList>
    </citation>
    <scope>NUCLEOTIDE SEQUENCE [LARGE SCALE GENOMIC DNA]</scope>
    <source>
        <strain evidence="3 4">Lp2</strain>
    </source>
</reference>
<keyword evidence="2" id="KW-0472">Membrane</keyword>
<evidence type="ECO:0000313" key="3">
    <source>
        <dbReference type="EMBL" id="CCH68660.1"/>
    </source>
</evidence>
<feature type="transmembrane region" description="Helical" evidence="2">
    <location>
        <begin position="153"/>
        <end position="175"/>
    </location>
</feature>
<feature type="transmembrane region" description="Helical" evidence="2">
    <location>
        <begin position="226"/>
        <end position="246"/>
    </location>
</feature>